<feature type="region of interest" description="Disordered" evidence="9">
    <location>
        <begin position="569"/>
        <end position="591"/>
    </location>
</feature>
<dbReference type="HOGENOM" id="CLU_029053_0_0_1"/>
<name>S7ZFU5_PENO1</name>
<organism evidence="11 12">
    <name type="scientific">Penicillium oxalicum (strain 114-2 / CGMCC 5302)</name>
    <name type="common">Penicillium decumbens</name>
    <dbReference type="NCBI Taxonomy" id="933388"/>
    <lineage>
        <taxon>Eukaryota</taxon>
        <taxon>Fungi</taxon>
        <taxon>Dikarya</taxon>
        <taxon>Ascomycota</taxon>
        <taxon>Pezizomycotina</taxon>
        <taxon>Eurotiomycetes</taxon>
        <taxon>Eurotiomycetidae</taxon>
        <taxon>Eurotiales</taxon>
        <taxon>Aspergillaceae</taxon>
        <taxon>Penicillium</taxon>
    </lineage>
</organism>
<evidence type="ECO:0000256" key="9">
    <source>
        <dbReference type="SAM" id="MobiDB-lite"/>
    </source>
</evidence>
<evidence type="ECO:0000259" key="10">
    <source>
        <dbReference type="SMART" id="SM01331"/>
    </source>
</evidence>
<feature type="compositionally biased region" description="Basic and acidic residues" evidence="9">
    <location>
        <begin position="79"/>
        <end position="93"/>
    </location>
</feature>
<dbReference type="Pfam" id="PF12330">
    <property type="entry name" value="Haspin_kinase"/>
    <property type="match status" value="1"/>
</dbReference>
<evidence type="ECO:0000256" key="1">
    <source>
        <dbReference type="ARBA" id="ARBA00012513"/>
    </source>
</evidence>
<dbReference type="PhylomeDB" id="S7ZFU5"/>
<dbReference type="GO" id="GO:0035556">
    <property type="term" value="P:intracellular signal transduction"/>
    <property type="evidence" value="ECO:0007669"/>
    <property type="project" value="TreeGrafter"/>
</dbReference>
<comment type="catalytic activity">
    <reaction evidence="8">
        <text>L-seryl-[protein] + ATP = O-phospho-L-seryl-[protein] + ADP + H(+)</text>
        <dbReference type="Rhea" id="RHEA:17989"/>
        <dbReference type="Rhea" id="RHEA-COMP:9863"/>
        <dbReference type="Rhea" id="RHEA-COMP:11604"/>
        <dbReference type="ChEBI" id="CHEBI:15378"/>
        <dbReference type="ChEBI" id="CHEBI:29999"/>
        <dbReference type="ChEBI" id="CHEBI:30616"/>
        <dbReference type="ChEBI" id="CHEBI:83421"/>
        <dbReference type="ChEBI" id="CHEBI:456216"/>
        <dbReference type="EC" id="2.7.11.1"/>
    </reaction>
</comment>
<evidence type="ECO:0000256" key="4">
    <source>
        <dbReference type="ARBA" id="ARBA00022741"/>
    </source>
</evidence>
<dbReference type="GO" id="GO:0000278">
    <property type="term" value="P:mitotic cell cycle"/>
    <property type="evidence" value="ECO:0007669"/>
    <property type="project" value="TreeGrafter"/>
</dbReference>
<keyword evidence="6" id="KW-0067">ATP-binding</keyword>
<comment type="catalytic activity">
    <reaction evidence="7">
        <text>L-threonyl-[protein] + ATP = O-phospho-L-threonyl-[protein] + ADP + H(+)</text>
        <dbReference type="Rhea" id="RHEA:46608"/>
        <dbReference type="Rhea" id="RHEA-COMP:11060"/>
        <dbReference type="Rhea" id="RHEA-COMP:11605"/>
        <dbReference type="ChEBI" id="CHEBI:15378"/>
        <dbReference type="ChEBI" id="CHEBI:30013"/>
        <dbReference type="ChEBI" id="CHEBI:30616"/>
        <dbReference type="ChEBI" id="CHEBI:61977"/>
        <dbReference type="ChEBI" id="CHEBI:456216"/>
        <dbReference type="EC" id="2.7.11.1"/>
    </reaction>
</comment>
<feature type="domain" description="Serine/threonine-protein kinase haspin C-terminal" evidence="10">
    <location>
        <begin position="482"/>
        <end position="586"/>
    </location>
</feature>
<dbReference type="Proteomes" id="UP000019376">
    <property type="component" value="Unassembled WGS sequence"/>
</dbReference>
<evidence type="ECO:0000256" key="7">
    <source>
        <dbReference type="ARBA" id="ARBA00047899"/>
    </source>
</evidence>
<feature type="compositionally biased region" description="Basic residues" evidence="9">
    <location>
        <begin position="26"/>
        <end position="38"/>
    </location>
</feature>
<accession>S7ZFU5</accession>
<dbReference type="AlphaFoldDB" id="S7ZFU5"/>
<dbReference type="eggNOG" id="KOG2464">
    <property type="taxonomic scope" value="Eukaryota"/>
</dbReference>
<protein>
    <recommendedName>
        <fullName evidence="1">non-specific serine/threonine protein kinase</fullName>
        <ecNumber evidence="1">2.7.11.1</ecNumber>
    </recommendedName>
</protein>
<dbReference type="FunFam" id="1.10.510.10:FF:000961">
    <property type="entry name" value="Putative serine/threonine-protein kinase haspin homolog"/>
    <property type="match status" value="1"/>
</dbReference>
<dbReference type="EMBL" id="KB644410">
    <property type="protein sequence ID" value="EPS27531.1"/>
    <property type="molecule type" value="Genomic_DNA"/>
</dbReference>
<dbReference type="Gene3D" id="3.30.200.20">
    <property type="entry name" value="Phosphorylase Kinase, domain 1"/>
    <property type="match status" value="1"/>
</dbReference>
<dbReference type="GO" id="GO:0005634">
    <property type="term" value="C:nucleus"/>
    <property type="evidence" value="ECO:0007669"/>
    <property type="project" value="TreeGrafter"/>
</dbReference>
<dbReference type="SUPFAM" id="SSF56112">
    <property type="entry name" value="Protein kinase-like (PK-like)"/>
    <property type="match status" value="1"/>
</dbReference>
<gene>
    <name evidence="11" type="ORF">PDE_02474</name>
</gene>
<dbReference type="InterPro" id="IPR011009">
    <property type="entry name" value="Kinase-like_dom_sf"/>
</dbReference>
<sequence length="657" mass="74167">MSSRPSSPPLGHATIVEARKPSTRTVAHRKVYGKRRTNAARAVLEDNGQIDRREGSGDAEVSVETLQAKLAKVTIHEQPAPERHVRQSDKKETPTQPTRRKTEASPTQYKEDIVSKKSTVLSKSTRDFPSADQQRRPEGYDVMVEVRVSEHETSTKSDEVKQQQRDRSAAHTNSPRKKKPSTTGRRISGLVHDTKVNAYVRPILKEALSPIASQGVQNFSSWASRSAKMFDVVKLAEGSYGEVYKLHLRDQDSRPPVSKSKLARLRAYGDGVFKVVPLCAPRGPGSKKYTSVEEIVSEVKLLKYLDPIPGFARFREIHVVQGRFPDLFQRAWDHYKETSNDCWNPDPSNRRAFPETQLWAIIEMDDAGHELEKFSWCSIFQIYDIFWGVAMALARAEEYAMFEHRDLHLGNVCIRSNRADGSMDPPTDLEVVRQRSASGFGYSSLETTIIDYSLSRADLQISDPANNVGSMVEIASSDLDKRQIFDAVGEDEDEVLLRDTYRYMRNTVYTGTPLSTEKVPDVPGIWAEYVPRTNLVWLVFLLKNLLKNRQPESAHVPALQQRTALAPRSLNRSLSSSGSTEAESVKKKTEAKSVSIKESHLKDVHARVLKLKQTLEKRLESVLDLLDLKHGHDDMCCAADLVAYAMDSKWLVEEDFF</sequence>
<dbReference type="SMART" id="SM01331">
    <property type="entry name" value="DUF3635"/>
    <property type="match status" value="1"/>
</dbReference>
<evidence type="ECO:0000256" key="6">
    <source>
        <dbReference type="ARBA" id="ARBA00022840"/>
    </source>
</evidence>
<dbReference type="Gene3D" id="1.10.510.10">
    <property type="entry name" value="Transferase(Phosphotransferase) domain 1"/>
    <property type="match status" value="1"/>
</dbReference>
<keyword evidence="4" id="KW-0547">Nucleotide-binding</keyword>
<dbReference type="EC" id="2.7.11.1" evidence="1"/>
<dbReference type="STRING" id="933388.S7ZFU5"/>
<feature type="region of interest" description="Disordered" evidence="9">
    <location>
        <begin position="1"/>
        <end position="187"/>
    </location>
</feature>
<keyword evidence="2" id="KW-0723">Serine/threonine-protein kinase</keyword>
<evidence type="ECO:0000256" key="5">
    <source>
        <dbReference type="ARBA" id="ARBA00022777"/>
    </source>
</evidence>
<proteinExistence type="predicted"/>
<evidence type="ECO:0000256" key="3">
    <source>
        <dbReference type="ARBA" id="ARBA00022679"/>
    </source>
</evidence>
<dbReference type="GO" id="GO:0005737">
    <property type="term" value="C:cytoplasm"/>
    <property type="evidence" value="ECO:0007669"/>
    <property type="project" value="TreeGrafter"/>
</dbReference>
<dbReference type="PANTHER" id="PTHR24419">
    <property type="entry name" value="INTERLEUKIN-1 RECEPTOR-ASSOCIATED KINASE"/>
    <property type="match status" value="1"/>
</dbReference>
<dbReference type="OrthoDB" id="5327538at2759"/>
<keyword evidence="12" id="KW-1185">Reference proteome</keyword>
<reference evidence="11 12" key="1">
    <citation type="journal article" date="2013" name="PLoS ONE">
        <title>Genomic and secretomic analyses reveal unique features of the lignocellulolytic enzyme system of Penicillium decumbens.</title>
        <authorList>
            <person name="Liu G."/>
            <person name="Zhang L."/>
            <person name="Wei X."/>
            <person name="Zou G."/>
            <person name="Qin Y."/>
            <person name="Ma L."/>
            <person name="Li J."/>
            <person name="Zheng H."/>
            <person name="Wang S."/>
            <person name="Wang C."/>
            <person name="Xun L."/>
            <person name="Zhao G.-P."/>
            <person name="Zhou Z."/>
            <person name="Qu Y."/>
        </authorList>
    </citation>
    <scope>NUCLEOTIDE SEQUENCE [LARGE SCALE GENOMIC DNA]</scope>
    <source>
        <strain evidence="12">114-2 / CGMCC 5302</strain>
    </source>
</reference>
<feature type="compositionally biased region" description="Low complexity" evidence="9">
    <location>
        <begin position="569"/>
        <end position="582"/>
    </location>
</feature>
<evidence type="ECO:0000313" key="12">
    <source>
        <dbReference type="Proteomes" id="UP000019376"/>
    </source>
</evidence>
<dbReference type="PANTHER" id="PTHR24419:SF18">
    <property type="entry name" value="SERINE_THREONINE-PROTEIN KINASE HASPIN"/>
    <property type="match status" value="1"/>
</dbReference>
<dbReference type="InterPro" id="IPR024604">
    <property type="entry name" value="GSG2_C"/>
</dbReference>
<feature type="compositionally biased region" description="Basic and acidic residues" evidence="9">
    <location>
        <begin position="147"/>
        <end position="169"/>
    </location>
</feature>
<evidence type="ECO:0000313" key="11">
    <source>
        <dbReference type="EMBL" id="EPS27531.1"/>
    </source>
</evidence>
<evidence type="ECO:0000256" key="8">
    <source>
        <dbReference type="ARBA" id="ARBA00048679"/>
    </source>
</evidence>
<keyword evidence="5" id="KW-0418">Kinase</keyword>
<evidence type="ECO:0000256" key="2">
    <source>
        <dbReference type="ARBA" id="ARBA00022527"/>
    </source>
</evidence>
<dbReference type="GO" id="GO:0005524">
    <property type="term" value="F:ATP binding"/>
    <property type="evidence" value="ECO:0007669"/>
    <property type="project" value="UniProtKB-KW"/>
</dbReference>
<dbReference type="GO" id="GO:0072354">
    <property type="term" value="F:histone H3T3 kinase activity"/>
    <property type="evidence" value="ECO:0007669"/>
    <property type="project" value="TreeGrafter"/>
</dbReference>
<keyword evidence="3" id="KW-0808">Transferase</keyword>